<keyword evidence="2" id="KW-1185">Reference proteome</keyword>
<evidence type="ECO:0000313" key="2">
    <source>
        <dbReference type="Proteomes" id="UP000217561"/>
    </source>
</evidence>
<name>A0ABX4HSM3_9BACI</name>
<proteinExistence type="predicted"/>
<comment type="caution">
    <text evidence="1">The sequence shown here is derived from an EMBL/GenBank/DDBJ whole genome shotgun (WGS) entry which is preliminary data.</text>
</comment>
<sequence length="61" mass="7048">MMFIGRFVLFVNDLFPFRYLHRSVFRLNVTFPALSFPSAVHFPAEGHDSPCFVTFRHGLSA</sequence>
<evidence type="ECO:0000313" key="1">
    <source>
        <dbReference type="EMBL" id="PBB06209.1"/>
    </source>
</evidence>
<accession>A0ABX4HSM3</accession>
<organism evidence="1 2">
    <name type="scientific">Salimicrobium humidisoli</name>
    <dbReference type="NCBI Taxonomy" id="2029857"/>
    <lineage>
        <taxon>Bacteria</taxon>
        <taxon>Bacillati</taxon>
        <taxon>Bacillota</taxon>
        <taxon>Bacilli</taxon>
        <taxon>Bacillales</taxon>
        <taxon>Bacillaceae</taxon>
        <taxon>Salimicrobium</taxon>
    </lineage>
</organism>
<gene>
    <name evidence="1" type="ORF">CKW00_04050</name>
</gene>
<protein>
    <submittedName>
        <fullName evidence="1">Uncharacterized protein</fullName>
    </submittedName>
</protein>
<dbReference type="EMBL" id="NSGH01000005">
    <property type="protein sequence ID" value="PBB06209.1"/>
    <property type="molecule type" value="Genomic_DNA"/>
</dbReference>
<reference evidence="1 2" key="1">
    <citation type="submission" date="2017-08" db="EMBL/GenBank/DDBJ databases">
        <title>Salimicrobium alkalisoli sp. nov., isolated from saline alkaline soil.</title>
        <authorList>
            <person name="Zhang G."/>
            <person name="Xiong Q."/>
        </authorList>
    </citation>
    <scope>NUCLEOTIDE SEQUENCE [LARGE SCALE GENOMIC DNA]</scope>
    <source>
        <strain evidence="1 2">WN024</strain>
    </source>
</reference>
<dbReference type="Proteomes" id="UP000217561">
    <property type="component" value="Unassembled WGS sequence"/>
</dbReference>